<feature type="non-terminal residue" evidence="2">
    <location>
        <position position="1"/>
    </location>
</feature>
<dbReference type="GO" id="GO:0008234">
    <property type="term" value="F:cysteine-type peptidase activity"/>
    <property type="evidence" value="ECO:0007669"/>
    <property type="project" value="InterPro"/>
</dbReference>
<dbReference type="GO" id="GO:0006508">
    <property type="term" value="P:proteolysis"/>
    <property type="evidence" value="ECO:0007669"/>
    <property type="project" value="InterPro"/>
</dbReference>
<feature type="domain" description="Gingipain" evidence="1">
    <location>
        <begin position="2"/>
        <end position="137"/>
    </location>
</feature>
<gene>
    <name evidence="2" type="ORF">S12H4_24638</name>
</gene>
<dbReference type="InterPro" id="IPR001769">
    <property type="entry name" value="Gingipain"/>
</dbReference>
<dbReference type="Pfam" id="PF01364">
    <property type="entry name" value="Peptidase_C25"/>
    <property type="match status" value="1"/>
</dbReference>
<dbReference type="EMBL" id="BARW01013439">
    <property type="protein sequence ID" value="GAI79933.1"/>
    <property type="molecule type" value="Genomic_DNA"/>
</dbReference>
<sequence length="146" mass="16351">NYDGDSYYGEDNDGPGGGQLDWYADVYVGRLFADNASGAGKYVRRILWFEKTPDNDFCSRAMFSSCQLFPSAHGYARTDDWSNYIPDAWDLPGNATHPGYHYEQGISNYPGDASFLQNYLGDGYQFYGSAGHGLNNMFMADYYGGR</sequence>
<evidence type="ECO:0000259" key="1">
    <source>
        <dbReference type="Pfam" id="PF01364"/>
    </source>
</evidence>
<dbReference type="AlphaFoldDB" id="X1RH45"/>
<dbReference type="InterPro" id="IPR029030">
    <property type="entry name" value="Caspase-like_dom_sf"/>
</dbReference>
<protein>
    <recommendedName>
        <fullName evidence="1">Gingipain domain-containing protein</fullName>
    </recommendedName>
</protein>
<dbReference type="SUPFAM" id="SSF52129">
    <property type="entry name" value="Caspase-like"/>
    <property type="match status" value="1"/>
</dbReference>
<feature type="non-terminal residue" evidence="2">
    <location>
        <position position="146"/>
    </location>
</feature>
<comment type="caution">
    <text evidence="2">The sequence shown here is derived from an EMBL/GenBank/DDBJ whole genome shotgun (WGS) entry which is preliminary data.</text>
</comment>
<organism evidence="2">
    <name type="scientific">marine sediment metagenome</name>
    <dbReference type="NCBI Taxonomy" id="412755"/>
    <lineage>
        <taxon>unclassified sequences</taxon>
        <taxon>metagenomes</taxon>
        <taxon>ecological metagenomes</taxon>
    </lineage>
</organism>
<reference evidence="2" key="1">
    <citation type="journal article" date="2014" name="Front. Microbiol.">
        <title>High frequency of phylogenetically diverse reductive dehalogenase-homologous genes in deep subseafloor sedimentary metagenomes.</title>
        <authorList>
            <person name="Kawai M."/>
            <person name="Futagami T."/>
            <person name="Toyoda A."/>
            <person name="Takaki Y."/>
            <person name="Nishi S."/>
            <person name="Hori S."/>
            <person name="Arai W."/>
            <person name="Tsubouchi T."/>
            <person name="Morono Y."/>
            <person name="Uchiyama I."/>
            <person name="Ito T."/>
            <person name="Fujiyama A."/>
            <person name="Inagaki F."/>
            <person name="Takami H."/>
        </authorList>
    </citation>
    <scope>NUCLEOTIDE SEQUENCE</scope>
    <source>
        <strain evidence="2">Expedition CK06-06</strain>
    </source>
</reference>
<accession>X1RH45</accession>
<proteinExistence type="predicted"/>
<name>X1RH45_9ZZZZ</name>
<evidence type="ECO:0000313" key="2">
    <source>
        <dbReference type="EMBL" id="GAI79933.1"/>
    </source>
</evidence>